<proteinExistence type="inferred from homology"/>
<dbReference type="EMBL" id="FUYS01000004">
    <property type="protein sequence ID" value="SKB57907.1"/>
    <property type="molecule type" value="Genomic_DNA"/>
</dbReference>
<dbReference type="STRING" id="623280.SAMN05660226_02155"/>
<dbReference type="Proteomes" id="UP000190541">
    <property type="component" value="Unassembled WGS sequence"/>
</dbReference>
<dbReference type="InterPro" id="IPR005545">
    <property type="entry name" value="YCII"/>
</dbReference>
<evidence type="ECO:0000313" key="3">
    <source>
        <dbReference type="EMBL" id="SKB57907.1"/>
    </source>
</evidence>
<evidence type="ECO:0000256" key="1">
    <source>
        <dbReference type="ARBA" id="ARBA00007689"/>
    </source>
</evidence>
<dbReference type="SUPFAM" id="SSF54909">
    <property type="entry name" value="Dimeric alpha+beta barrel"/>
    <property type="match status" value="1"/>
</dbReference>
<dbReference type="AlphaFoldDB" id="A0A1T5CEK9"/>
<organism evidence="3 4">
    <name type="scientific">Parapedobacter luteus</name>
    <dbReference type="NCBI Taxonomy" id="623280"/>
    <lineage>
        <taxon>Bacteria</taxon>
        <taxon>Pseudomonadati</taxon>
        <taxon>Bacteroidota</taxon>
        <taxon>Sphingobacteriia</taxon>
        <taxon>Sphingobacteriales</taxon>
        <taxon>Sphingobacteriaceae</taxon>
        <taxon>Parapedobacter</taxon>
    </lineage>
</organism>
<evidence type="ECO:0000313" key="4">
    <source>
        <dbReference type="Proteomes" id="UP000190541"/>
    </source>
</evidence>
<name>A0A1T5CEK9_9SPHI</name>
<dbReference type="InterPro" id="IPR011008">
    <property type="entry name" value="Dimeric_a/b-barrel"/>
</dbReference>
<evidence type="ECO:0000259" key="2">
    <source>
        <dbReference type="Pfam" id="PF03795"/>
    </source>
</evidence>
<dbReference type="PANTHER" id="PTHR35174">
    <property type="entry name" value="BLL7171 PROTEIN-RELATED"/>
    <property type="match status" value="1"/>
</dbReference>
<gene>
    <name evidence="3" type="ORF">SAMN05660226_02155</name>
</gene>
<sequence>MKEFLMLIREESNYGELSAEEMQACIEKHYRWVETLKQKGQYKEAQPLDAGGAYIRGKQKIVSDGPFLEGKECVSGYYILLADSLEEAIEIAKGNPDLDWDRTVEIREIMTMEDA</sequence>
<keyword evidence="4" id="KW-1185">Reference proteome</keyword>
<dbReference type="Gene3D" id="3.30.70.1060">
    <property type="entry name" value="Dimeric alpha+beta barrel"/>
    <property type="match status" value="1"/>
</dbReference>
<feature type="domain" description="YCII-related" evidence="2">
    <location>
        <begin position="12"/>
        <end position="112"/>
    </location>
</feature>
<dbReference type="OrthoDB" id="7782105at2"/>
<dbReference type="Pfam" id="PF03795">
    <property type="entry name" value="YCII"/>
    <property type="match status" value="1"/>
</dbReference>
<reference evidence="3 4" key="1">
    <citation type="submission" date="2017-02" db="EMBL/GenBank/DDBJ databases">
        <authorList>
            <person name="Peterson S.W."/>
        </authorList>
    </citation>
    <scope>NUCLEOTIDE SEQUENCE [LARGE SCALE GENOMIC DNA]</scope>
    <source>
        <strain evidence="3 4">DSM 22899</strain>
    </source>
</reference>
<protein>
    <submittedName>
        <fullName evidence="3">Uncharacterized conserved protein</fullName>
    </submittedName>
</protein>
<comment type="similarity">
    <text evidence="1">Belongs to the YciI family.</text>
</comment>
<dbReference type="RefSeq" id="WP_079716842.1">
    <property type="nucleotide sequence ID" value="NZ_FUYS01000004.1"/>
</dbReference>
<accession>A0A1T5CEK9</accession>
<dbReference type="PANTHER" id="PTHR35174:SF3">
    <property type="entry name" value="BLL7171 PROTEIN"/>
    <property type="match status" value="1"/>
</dbReference>